<name>A0A6V8M4Y1_9BACT</name>
<comment type="caution">
    <text evidence="1">The sequence shown here is derived from an EMBL/GenBank/DDBJ whole genome shotgun (WGS) entry which is preliminary data.</text>
</comment>
<keyword evidence="2" id="KW-1185">Reference proteome</keyword>
<gene>
    <name evidence="1" type="ORF">NNJEOMEG_03411</name>
</gene>
<evidence type="ECO:0000313" key="2">
    <source>
        <dbReference type="Proteomes" id="UP000494245"/>
    </source>
</evidence>
<dbReference type="AlphaFoldDB" id="A0A6V8M4Y1"/>
<organism evidence="1 2">
    <name type="scientific">Fundidesulfovibrio magnetotacticus</name>
    <dbReference type="NCBI Taxonomy" id="2730080"/>
    <lineage>
        <taxon>Bacteria</taxon>
        <taxon>Pseudomonadati</taxon>
        <taxon>Thermodesulfobacteriota</taxon>
        <taxon>Desulfovibrionia</taxon>
        <taxon>Desulfovibrionales</taxon>
        <taxon>Desulfovibrionaceae</taxon>
        <taxon>Fundidesulfovibrio</taxon>
    </lineage>
</organism>
<dbReference type="Proteomes" id="UP000494245">
    <property type="component" value="Unassembled WGS sequence"/>
</dbReference>
<reference evidence="1 2" key="1">
    <citation type="submission" date="2020-04" db="EMBL/GenBank/DDBJ databases">
        <authorList>
            <consortium name="Desulfovibrio sp. FSS-1 genome sequencing consortium"/>
            <person name="Shimoshige H."/>
            <person name="Kobayashi H."/>
            <person name="Maekawa T."/>
        </authorList>
    </citation>
    <scope>NUCLEOTIDE SEQUENCE [LARGE SCALE GENOMIC DNA]</scope>
    <source>
        <strain evidence="1 2">SIID29052-01</strain>
    </source>
</reference>
<evidence type="ECO:0008006" key="3">
    <source>
        <dbReference type="Google" id="ProtNLM"/>
    </source>
</evidence>
<protein>
    <recommendedName>
        <fullName evidence="3">EcsC protein family</fullName>
    </recommendedName>
</protein>
<dbReference type="EMBL" id="BLTE01000018">
    <property type="protein sequence ID" value="GFK95545.1"/>
    <property type="molecule type" value="Genomic_DNA"/>
</dbReference>
<reference evidence="1 2" key="2">
    <citation type="submission" date="2020-05" db="EMBL/GenBank/DDBJ databases">
        <title>Draft genome sequence of Desulfovibrio sp. strainFSS-1.</title>
        <authorList>
            <person name="Shimoshige H."/>
            <person name="Kobayashi H."/>
            <person name="Maekawa T."/>
        </authorList>
    </citation>
    <scope>NUCLEOTIDE SEQUENCE [LARGE SCALE GENOMIC DNA]</scope>
    <source>
        <strain evidence="1 2">SIID29052-01</strain>
    </source>
</reference>
<proteinExistence type="predicted"/>
<accession>A0A6V8M4Y1</accession>
<evidence type="ECO:0000313" key="1">
    <source>
        <dbReference type="EMBL" id="GFK95545.1"/>
    </source>
</evidence>
<sequence>MVDRGIHGLPPLVSSWELAVRYLSDQSFADNHARVEALIRRESAKNAFLSAVSNVGGLATLPVAIPLGAYASFAYQARLAAAVALVYGHDVRSERVRVLVGLSMAGRRAVDILKQLGVRFTTMLLERAAAQLSEKVLAEAASGVGVRVLAQGGARLPGLLAKSVPVASAVVCGAIDWRYCRSVGRVARDIFARQ</sequence>